<dbReference type="GO" id="GO:0004536">
    <property type="term" value="F:DNA nuclease activity"/>
    <property type="evidence" value="ECO:0000318"/>
    <property type="project" value="GO_Central"/>
</dbReference>
<dbReference type="SUPFAM" id="SSF54060">
    <property type="entry name" value="His-Me finger endonucleases"/>
    <property type="match status" value="1"/>
</dbReference>
<name>A0A7I4CG02_PHYPA</name>
<keyword evidence="4" id="KW-1185">Reference proteome</keyword>
<dbReference type="AlphaFoldDB" id="A0A7I4CG02"/>
<evidence type="ECO:0000313" key="3">
    <source>
        <dbReference type="EnsemblPlants" id="Pp3c22_15400V3.2"/>
    </source>
</evidence>
<dbReference type="GO" id="GO:0006308">
    <property type="term" value="P:DNA catabolic process"/>
    <property type="evidence" value="ECO:0000318"/>
    <property type="project" value="GO_Central"/>
</dbReference>
<evidence type="ECO:0000256" key="1">
    <source>
        <dbReference type="ARBA" id="ARBA00022722"/>
    </source>
</evidence>
<organism evidence="3 4">
    <name type="scientific">Physcomitrium patens</name>
    <name type="common">Spreading-leaved earth moss</name>
    <name type="synonym">Physcomitrella patens</name>
    <dbReference type="NCBI Taxonomy" id="3218"/>
    <lineage>
        <taxon>Eukaryota</taxon>
        <taxon>Viridiplantae</taxon>
        <taxon>Streptophyta</taxon>
        <taxon>Embryophyta</taxon>
        <taxon>Bryophyta</taxon>
        <taxon>Bryophytina</taxon>
        <taxon>Bryopsida</taxon>
        <taxon>Funariidae</taxon>
        <taxon>Funariales</taxon>
        <taxon>Funariaceae</taxon>
        <taxon>Physcomitrium</taxon>
    </lineage>
</organism>
<accession>A0A7I4CG02</accession>
<keyword evidence="2" id="KW-0378">Hydrolase</keyword>
<evidence type="ECO:0000313" key="4">
    <source>
        <dbReference type="Proteomes" id="UP000006727"/>
    </source>
</evidence>
<reference evidence="3 4" key="1">
    <citation type="journal article" date="2008" name="Science">
        <title>The Physcomitrella genome reveals evolutionary insights into the conquest of land by plants.</title>
        <authorList>
            <person name="Rensing S."/>
            <person name="Lang D."/>
            <person name="Zimmer A."/>
            <person name="Terry A."/>
            <person name="Salamov A."/>
            <person name="Shapiro H."/>
            <person name="Nishiyama T."/>
            <person name="Perroud P.-F."/>
            <person name="Lindquist E."/>
            <person name="Kamisugi Y."/>
            <person name="Tanahashi T."/>
            <person name="Sakakibara K."/>
            <person name="Fujita T."/>
            <person name="Oishi K."/>
            <person name="Shin-I T."/>
            <person name="Kuroki Y."/>
            <person name="Toyoda A."/>
            <person name="Suzuki Y."/>
            <person name="Hashimoto A."/>
            <person name="Yamaguchi K."/>
            <person name="Sugano A."/>
            <person name="Kohara Y."/>
            <person name="Fujiyama A."/>
            <person name="Anterola A."/>
            <person name="Aoki S."/>
            <person name="Ashton N."/>
            <person name="Barbazuk W.B."/>
            <person name="Barker E."/>
            <person name="Bennetzen J."/>
            <person name="Bezanilla M."/>
            <person name="Blankenship R."/>
            <person name="Cho S.H."/>
            <person name="Dutcher S."/>
            <person name="Estelle M."/>
            <person name="Fawcett J.A."/>
            <person name="Gundlach H."/>
            <person name="Hanada K."/>
            <person name="Heyl A."/>
            <person name="Hicks K.A."/>
            <person name="Hugh J."/>
            <person name="Lohr M."/>
            <person name="Mayer K."/>
            <person name="Melkozernov A."/>
            <person name="Murata T."/>
            <person name="Nelson D."/>
            <person name="Pils B."/>
            <person name="Prigge M."/>
            <person name="Reiss B."/>
            <person name="Renner T."/>
            <person name="Rombauts S."/>
            <person name="Rushton P."/>
            <person name="Sanderfoot A."/>
            <person name="Schween G."/>
            <person name="Shiu S.-H."/>
            <person name="Stueber K."/>
            <person name="Theodoulou F.L."/>
            <person name="Tu H."/>
            <person name="Van de Peer Y."/>
            <person name="Verrier P.J."/>
            <person name="Waters E."/>
            <person name="Wood A."/>
            <person name="Yang L."/>
            <person name="Cove D."/>
            <person name="Cuming A."/>
            <person name="Hasebe M."/>
            <person name="Lucas S."/>
            <person name="Mishler D.B."/>
            <person name="Reski R."/>
            <person name="Grigoriev I."/>
            <person name="Quatrano R.S."/>
            <person name="Boore J.L."/>
        </authorList>
    </citation>
    <scope>NUCLEOTIDE SEQUENCE [LARGE SCALE GENOMIC DNA]</scope>
    <source>
        <strain evidence="3 4">cv. Gransden 2004</strain>
    </source>
</reference>
<dbReference type="InterPro" id="IPR044925">
    <property type="entry name" value="His-Me_finger_sf"/>
</dbReference>
<keyword evidence="1" id="KW-0540">Nuclease</keyword>
<dbReference type="InterPro" id="IPR007346">
    <property type="entry name" value="Endonuclease-I"/>
</dbReference>
<sequence>MKEGRERVRIGDVNQLVHTPRIEYRHCPHPHYGIEFPAHSIATMATSFANLHLRHPTVFPLSQSSTLTSGWSPTQLIFLTVGRRQLALKSVQAKSKQAGSVSRSGTQLEGSELDGILGAVSAKKRRSQWCLCRGIESGSRELRYLSWGSGGRPQDVMLEPPVVEFDVDILRGVPLSLRAAVTEGAISSSLAICWRWMLSVAVAISINFIPWSSSIALAQTEVVASGCDNVTQYYSQASGLQGEKLKAKLHEIVAGHKRLTYAQVWNALKILDAADTATPETSPDVVDIYSLKRVSKSLQGSSDGWNREHLWPRSYGLTENQSEFTDVHNLRPADVNVNSSRGNKYFGDCTTLQTTRCLIPANREAAPDTATDSNSWRPPSEVRGDIARAVFYMAVRYGLEQPSGSLNLQLSDSPSVANATMGLLSTLLEWNNLDPPSPSEVLRNSRVCSLYQGNRNPFVDHPEYASSIWDARTVATGPNTPGEPTVSSGSKNENPLPNAWINEIHYNNKGQDQDEFIEVIVGPNTEISSLKIYLYSSDGKVYRNLPLADAALFQASNVNGSSSLIYSTARPGRSIQNGPADGIALVQERSENKSKVIQFLSYEGVLTAAEGPAKGSTSKDIGVHESERSEVGSSLGLSGFGRRYEDFKWTKFSKAATPGSLNSGQLFS</sequence>
<dbReference type="PANTHER" id="PTHR33607:SF2">
    <property type="entry name" value="ENDONUCLEASE-1"/>
    <property type="match status" value="1"/>
</dbReference>
<dbReference type="Gramene" id="Pp3c22_15400V3.2">
    <property type="protein sequence ID" value="Pp3c22_15400V3.2"/>
    <property type="gene ID" value="Pp3c22_15400"/>
</dbReference>
<dbReference type="InParanoid" id="A0A7I4CG02"/>
<reference evidence="3" key="3">
    <citation type="submission" date="2020-12" db="UniProtKB">
        <authorList>
            <consortium name="EnsemblPlants"/>
        </authorList>
    </citation>
    <scope>IDENTIFICATION</scope>
</reference>
<reference evidence="3 4" key="2">
    <citation type="journal article" date="2018" name="Plant J.">
        <title>The Physcomitrella patens chromosome-scale assembly reveals moss genome structure and evolution.</title>
        <authorList>
            <person name="Lang D."/>
            <person name="Ullrich K.K."/>
            <person name="Murat F."/>
            <person name="Fuchs J."/>
            <person name="Jenkins J."/>
            <person name="Haas F.B."/>
            <person name="Piednoel M."/>
            <person name="Gundlach H."/>
            <person name="Van Bel M."/>
            <person name="Meyberg R."/>
            <person name="Vives C."/>
            <person name="Morata J."/>
            <person name="Symeonidi A."/>
            <person name="Hiss M."/>
            <person name="Muchero W."/>
            <person name="Kamisugi Y."/>
            <person name="Saleh O."/>
            <person name="Blanc G."/>
            <person name="Decker E.L."/>
            <person name="van Gessel N."/>
            <person name="Grimwood J."/>
            <person name="Hayes R.D."/>
            <person name="Graham S.W."/>
            <person name="Gunter L.E."/>
            <person name="McDaniel S.F."/>
            <person name="Hoernstein S.N.W."/>
            <person name="Larsson A."/>
            <person name="Li F.W."/>
            <person name="Perroud P.F."/>
            <person name="Phillips J."/>
            <person name="Ranjan P."/>
            <person name="Rokshar D.S."/>
            <person name="Rothfels C.J."/>
            <person name="Schneider L."/>
            <person name="Shu S."/>
            <person name="Stevenson D.W."/>
            <person name="Thummler F."/>
            <person name="Tillich M."/>
            <person name="Villarreal Aguilar J.C."/>
            <person name="Widiez T."/>
            <person name="Wong G.K."/>
            <person name="Wymore A."/>
            <person name="Zhang Y."/>
            <person name="Zimmer A.D."/>
            <person name="Quatrano R.S."/>
            <person name="Mayer K.F.X."/>
            <person name="Goodstein D."/>
            <person name="Casacuberta J.M."/>
            <person name="Vandepoele K."/>
            <person name="Reski R."/>
            <person name="Cuming A.C."/>
            <person name="Tuskan G.A."/>
            <person name="Maumus F."/>
            <person name="Salse J."/>
            <person name="Schmutz J."/>
            <person name="Rensing S.A."/>
        </authorList>
    </citation>
    <scope>NUCLEOTIDE SEQUENCE [LARGE SCALE GENOMIC DNA]</scope>
    <source>
        <strain evidence="3 4">cv. Gransden 2004</strain>
    </source>
</reference>
<dbReference type="Pfam" id="PF04231">
    <property type="entry name" value="Endonuclease_1"/>
    <property type="match status" value="1"/>
</dbReference>
<dbReference type="Proteomes" id="UP000006727">
    <property type="component" value="Chromosome 22"/>
</dbReference>
<protein>
    <submittedName>
        <fullName evidence="3">Uncharacterized protein</fullName>
    </submittedName>
</protein>
<dbReference type="EnsemblPlants" id="Pp3c22_15400V3.2">
    <property type="protein sequence ID" value="Pp3c22_15400V3.2"/>
    <property type="gene ID" value="Pp3c22_15400"/>
</dbReference>
<dbReference type="PANTHER" id="PTHR33607">
    <property type="entry name" value="ENDONUCLEASE-1"/>
    <property type="match status" value="1"/>
</dbReference>
<dbReference type="GO" id="GO:0016787">
    <property type="term" value="F:hydrolase activity"/>
    <property type="evidence" value="ECO:0007669"/>
    <property type="project" value="UniProtKB-KW"/>
</dbReference>
<dbReference type="EMBL" id="ABEU02000022">
    <property type="status" value="NOT_ANNOTATED_CDS"/>
    <property type="molecule type" value="Genomic_DNA"/>
</dbReference>
<proteinExistence type="predicted"/>
<evidence type="ECO:0000256" key="2">
    <source>
        <dbReference type="ARBA" id="ARBA00022801"/>
    </source>
</evidence>
<gene>
    <name evidence="3" type="primary">LOC112274997</name>
</gene>